<evidence type="ECO:0000256" key="2">
    <source>
        <dbReference type="ARBA" id="ARBA00006020"/>
    </source>
</evidence>
<dbReference type="InterPro" id="IPR008381">
    <property type="entry name" value="SDHAF3/Sdh7"/>
</dbReference>
<dbReference type="AlphaFoldDB" id="A0AAW0GIE6"/>
<evidence type="ECO:0000313" key="8">
    <source>
        <dbReference type="EMBL" id="KAK7690980.1"/>
    </source>
</evidence>
<sequence length="147" mass="16583">MALRPTLIRLAESVSARPLNLQQASAALLPPIPLYRNILRAHRYLPVEMRSLGDVYVRAEFRRHQKVDNPLHIIGFLSQWKLYLDQLPAGPEGQHFKGKKLDPTLIEKMSAEQVGQLYEVMQVSKDVWRPSSGQPANENDGGSNSKS</sequence>
<dbReference type="PANTHER" id="PTHR13137">
    <property type="entry name" value="DC11 ACN9 HOMOLOG"/>
    <property type="match status" value="1"/>
</dbReference>
<dbReference type="CDD" id="cd20270">
    <property type="entry name" value="Complex1_LYR_SDHAF3_LYRM10"/>
    <property type="match status" value="1"/>
</dbReference>
<evidence type="ECO:0000256" key="5">
    <source>
        <dbReference type="ARBA" id="ARBA00023186"/>
    </source>
</evidence>
<comment type="function">
    <text evidence="6">Plays an essential role in the assembly of succinate dehydrogenase (SDH), an enzyme complex (also referred to as respiratory complex II) that is a component of both the tricarboxylic acid (TCA) cycle and the mitochondrial electron transport chain, and which couples the oxidation of succinate to fumarate with the reduction of ubiquinone (coenzyme Q) to ubiquinol. Promotes maturation of the iron-sulfur protein subunit of the SDH catalytic dimer, protecting it from the deleterious effects of oxidants. May act together with SDHAF1.</text>
</comment>
<dbReference type="GO" id="GO:0006105">
    <property type="term" value="P:succinate metabolic process"/>
    <property type="evidence" value="ECO:0007669"/>
    <property type="project" value="TreeGrafter"/>
</dbReference>
<dbReference type="GO" id="GO:0005759">
    <property type="term" value="C:mitochondrial matrix"/>
    <property type="evidence" value="ECO:0007669"/>
    <property type="project" value="UniProtKB-SubCell"/>
</dbReference>
<evidence type="ECO:0000256" key="3">
    <source>
        <dbReference type="ARBA" id="ARBA00022946"/>
    </source>
</evidence>
<dbReference type="Pfam" id="PF13233">
    <property type="entry name" value="Complex1_LYR_2"/>
    <property type="match status" value="1"/>
</dbReference>
<comment type="subunit">
    <text evidence="6">Interacts with the iron-sulfur protein subunit within the SDH catalytic dimer.</text>
</comment>
<evidence type="ECO:0000256" key="1">
    <source>
        <dbReference type="ARBA" id="ARBA00004305"/>
    </source>
</evidence>
<dbReference type="Proteomes" id="UP001385951">
    <property type="component" value="Unassembled WGS sequence"/>
</dbReference>
<evidence type="ECO:0000256" key="7">
    <source>
        <dbReference type="SAM" id="MobiDB-lite"/>
    </source>
</evidence>
<organism evidence="8 9">
    <name type="scientific">Cerrena zonata</name>
    <dbReference type="NCBI Taxonomy" id="2478898"/>
    <lineage>
        <taxon>Eukaryota</taxon>
        <taxon>Fungi</taxon>
        <taxon>Dikarya</taxon>
        <taxon>Basidiomycota</taxon>
        <taxon>Agaricomycotina</taxon>
        <taxon>Agaricomycetes</taxon>
        <taxon>Polyporales</taxon>
        <taxon>Cerrenaceae</taxon>
        <taxon>Cerrena</taxon>
    </lineage>
</organism>
<keyword evidence="5 6" id="KW-0143">Chaperone</keyword>
<accession>A0AAW0GIE6</accession>
<feature type="compositionally biased region" description="Polar residues" evidence="7">
    <location>
        <begin position="131"/>
        <end position="147"/>
    </location>
</feature>
<comment type="subcellular location">
    <subcellularLocation>
        <location evidence="1 6">Mitochondrion matrix</location>
    </subcellularLocation>
</comment>
<keyword evidence="9" id="KW-1185">Reference proteome</keyword>
<keyword evidence="4 6" id="KW-0496">Mitochondrion</keyword>
<evidence type="ECO:0000313" key="9">
    <source>
        <dbReference type="Proteomes" id="UP001385951"/>
    </source>
</evidence>
<keyword evidence="3" id="KW-0809">Transit peptide</keyword>
<evidence type="ECO:0000256" key="4">
    <source>
        <dbReference type="ARBA" id="ARBA00023128"/>
    </source>
</evidence>
<dbReference type="GO" id="GO:0005758">
    <property type="term" value="C:mitochondrial intermembrane space"/>
    <property type="evidence" value="ECO:0007669"/>
    <property type="project" value="TreeGrafter"/>
</dbReference>
<comment type="caution">
    <text evidence="8">The sequence shown here is derived from an EMBL/GenBank/DDBJ whole genome shotgun (WGS) entry which is preliminary data.</text>
</comment>
<proteinExistence type="inferred from homology"/>
<protein>
    <recommendedName>
        <fullName evidence="6">Succinate dehydrogenase assembly factor 3</fullName>
        <shortName evidence="6">SDH assembly factor 3</shortName>
        <shortName evidence="6">SDHAF3</shortName>
    </recommendedName>
</protein>
<comment type="similarity">
    <text evidence="2 6">Belongs to the complex I LYR family. SDHAF3 subfamily.</text>
</comment>
<dbReference type="EMBL" id="JASBNA010000006">
    <property type="protein sequence ID" value="KAK7690980.1"/>
    <property type="molecule type" value="Genomic_DNA"/>
</dbReference>
<reference evidence="8 9" key="1">
    <citation type="submission" date="2022-09" db="EMBL/GenBank/DDBJ databases">
        <authorList>
            <person name="Palmer J.M."/>
        </authorList>
    </citation>
    <scope>NUCLEOTIDE SEQUENCE [LARGE SCALE GENOMIC DNA]</scope>
    <source>
        <strain evidence="8 9">DSM 7382</strain>
    </source>
</reference>
<name>A0AAW0GIE6_9APHY</name>
<dbReference type="PANTHER" id="PTHR13137:SF6">
    <property type="entry name" value="SUCCINATE DEHYDROGENASE ASSEMBLY FACTOR 3, MITOCHONDRIAL"/>
    <property type="match status" value="1"/>
</dbReference>
<evidence type="ECO:0000256" key="6">
    <source>
        <dbReference type="RuleBase" id="RU368039"/>
    </source>
</evidence>
<dbReference type="GO" id="GO:0034553">
    <property type="term" value="P:mitochondrial respiratory chain complex II assembly"/>
    <property type="evidence" value="ECO:0007669"/>
    <property type="project" value="UniProtKB-UniRule"/>
</dbReference>
<gene>
    <name evidence="8" type="ORF">QCA50_006083</name>
</gene>
<feature type="region of interest" description="Disordered" evidence="7">
    <location>
        <begin position="128"/>
        <end position="147"/>
    </location>
</feature>